<dbReference type="Proteomes" id="UP000323597">
    <property type="component" value="Chromosome A08"/>
</dbReference>
<proteinExistence type="predicted"/>
<sequence length="35" mass="4316">MDPFTFRSEERPSTGSTPKNGYRRSQLEERRWWRA</sequence>
<protein>
    <submittedName>
        <fullName evidence="2">Uncharacterized protein</fullName>
    </submittedName>
</protein>
<feature type="region of interest" description="Disordered" evidence="1">
    <location>
        <begin position="1"/>
        <end position="35"/>
    </location>
</feature>
<name>A0A5D2YCD3_GOSMU</name>
<evidence type="ECO:0000313" key="2">
    <source>
        <dbReference type="EMBL" id="TYJ23500.1"/>
    </source>
</evidence>
<dbReference type="EMBL" id="CM017643">
    <property type="protein sequence ID" value="TYJ23500.1"/>
    <property type="molecule type" value="Genomic_DNA"/>
</dbReference>
<evidence type="ECO:0000256" key="1">
    <source>
        <dbReference type="SAM" id="MobiDB-lite"/>
    </source>
</evidence>
<dbReference type="AlphaFoldDB" id="A0A5D2YCD3"/>
<accession>A0A5D2YCD3</accession>
<gene>
    <name evidence="2" type="ORF">E1A91_A08G197000v1</name>
</gene>
<evidence type="ECO:0000313" key="3">
    <source>
        <dbReference type="Proteomes" id="UP000323597"/>
    </source>
</evidence>
<organism evidence="2 3">
    <name type="scientific">Gossypium mustelinum</name>
    <name type="common">Cotton</name>
    <name type="synonym">Gossypium caicoense</name>
    <dbReference type="NCBI Taxonomy" id="34275"/>
    <lineage>
        <taxon>Eukaryota</taxon>
        <taxon>Viridiplantae</taxon>
        <taxon>Streptophyta</taxon>
        <taxon>Embryophyta</taxon>
        <taxon>Tracheophyta</taxon>
        <taxon>Spermatophyta</taxon>
        <taxon>Magnoliopsida</taxon>
        <taxon>eudicotyledons</taxon>
        <taxon>Gunneridae</taxon>
        <taxon>Pentapetalae</taxon>
        <taxon>rosids</taxon>
        <taxon>malvids</taxon>
        <taxon>Malvales</taxon>
        <taxon>Malvaceae</taxon>
        <taxon>Malvoideae</taxon>
        <taxon>Gossypium</taxon>
    </lineage>
</organism>
<feature type="compositionally biased region" description="Basic and acidic residues" evidence="1">
    <location>
        <begin position="25"/>
        <end position="35"/>
    </location>
</feature>
<reference evidence="2 3" key="1">
    <citation type="submission" date="2019-07" db="EMBL/GenBank/DDBJ databases">
        <title>WGS assembly of Gossypium mustelinum.</title>
        <authorList>
            <person name="Chen Z.J."/>
            <person name="Sreedasyam A."/>
            <person name="Ando A."/>
            <person name="Song Q."/>
            <person name="De L."/>
            <person name="Hulse-Kemp A."/>
            <person name="Ding M."/>
            <person name="Ye W."/>
            <person name="Kirkbride R."/>
            <person name="Jenkins J."/>
            <person name="Plott C."/>
            <person name="Lovell J."/>
            <person name="Lin Y.-M."/>
            <person name="Vaughn R."/>
            <person name="Liu B."/>
            <person name="Li W."/>
            <person name="Simpson S."/>
            <person name="Scheffler B."/>
            <person name="Saski C."/>
            <person name="Grover C."/>
            <person name="Hu G."/>
            <person name="Conover J."/>
            <person name="Carlson J."/>
            <person name="Shu S."/>
            <person name="Boston L."/>
            <person name="Williams M."/>
            <person name="Peterson D."/>
            <person name="Mcgee K."/>
            <person name="Jones D."/>
            <person name="Wendel J."/>
            <person name="Stelly D."/>
            <person name="Grimwood J."/>
            <person name="Schmutz J."/>
        </authorList>
    </citation>
    <scope>NUCLEOTIDE SEQUENCE [LARGE SCALE GENOMIC DNA]</scope>
    <source>
        <strain evidence="2">1408120.09</strain>
    </source>
</reference>
<keyword evidence="3" id="KW-1185">Reference proteome</keyword>